<evidence type="ECO:0000259" key="1">
    <source>
        <dbReference type="Pfam" id="PF13460"/>
    </source>
</evidence>
<dbReference type="Proteomes" id="UP000309594">
    <property type="component" value="Unassembled WGS sequence"/>
</dbReference>
<organism evidence="2 3">
    <name type="scientific">Pedobacter hiemivivus</name>
    <dbReference type="NCBI Taxonomy" id="2530454"/>
    <lineage>
        <taxon>Bacteria</taxon>
        <taxon>Pseudomonadati</taxon>
        <taxon>Bacteroidota</taxon>
        <taxon>Sphingobacteriia</taxon>
        <taxon>Sphingobacteriales</taxon>
        <taxon>Sphingobacteriaceae</taxon>
        <taxon>Pedobacter</taxon>
    </lineage>
</organism>
<reference evidence="2 3" key="1">
    <citation type="submission" date="2019-04" db="EMBL/GenBank/DDBJ databases">
        <title>Pedobacter sp. RP-1-16 sp. nov., isolated from Arctic soil.</title>
        <authorList>
            <person name="Dahal R.H."/>
            <person name="Kim D.-U."/>
        </authorList>
    </citation>
    <scope>NUCLEOTIDE SEQUENCE [LARGE SCALE GENOMIC DNA]</scope>
    <source>
        <strain evidence="2 3">RP-1-16</strain>
    </source>
</reference>
<accession>A0A4U1G778</accession>
<comment type="caution">
    <text evidence="2">The sequence shown here is derived from an EMBL/GenBank/DDBJ whole genome shotgun (WGS) entry which is preliminary data.</text>
</comment>
<dbReference type="EMBL" id="SWDX01000006">
    <property type="protein sequence ID" value="TKC59284.1"/>
    <property type="molecule type" value="Genomic_DNA"/>
</dbReference>
<dbReference type="SUPFAM" id="SSF51735">
    <property type="entry name" value="NAD(P)-binding Rossmann-fold domains"/>
    <property type="match status" value="1"/>
</dbReference>
<dbReference type="GO" id="GO:0004029">
    <property type="term" value="F:aldehyde dehydrogenase (NAD+) activity"/>
    <property type="evidence" value="ECO:0007669"/>
    <property type="project" value="TreeGrafter"/>
</dbReference>
<proteinExistence type="predicted"/>
<dbReference type="AlphaFoldDB" id="A0A4U1G778"/>
<dbReference type="RefSeq" id="WP_136881127.1">
    <property type="nucleotide sequence ID" value="NZ_SWDX01000006.1"/>
</dbReference>
<dbReference type="PANTHER" id="PTHR48079">
    <property type="entry name" value="PROTEIN YEEZ"/>
    <property type="match status" value="1"/>
</dbReference>
<evidence type="ECO:0000313" key="3">
    <source>
        <dbReference type="Proteomes" id="UP000309594"/>
    </source>
</evidence>
<dbReference type="InterPro" id="IPR051783">
    <property type="entry name" value="NAD(P)-dependent_oxidoreduct"/>
</dbReference>
<dbReference type="Pfam" id="PF13460">
    <property type="entry name" value="NAD_binding_10"/>
    <property type="match status" value="1"/>
</dbReference>
<evidence type="ECO:0000313" key="2">
    <source>
        <dbReference type="EMBL" id="TKC59284.1"/>
    </source>
</evidence>
<feature type="domain" description="NAD(P)-binding" evidence="1">
    <location>
        <begin position="19"/>
        <end position="184"/>
    </location>
</feature>
<dbReference type="GO" id="GO:0005737">
    <property type="term" value="C:cytoplasm"/>
    <property type="evidence" value="ECO:0007669"/>
    <property type="project" value="TreeGrafter"/>
</dbReference>
<sequence>MSNSTATLAAKTISILGCGWYGLELAKALVAQGYQVKGSSTTNEKLEVLANHQIQPFLVNFQKGEEYYDPIFFQTDILFVCIPPKRSTGEQADYKYKIERIINAAKLNNTSNLIFISSTAVYGDTNTTVTELDIPKPETESGKAILDVENLLKNQTAFTTTILRFAGLVGPKRDPARFFAGKKEVANGQAPINLIHLDDCIGISLSLLKNSAFGYTLNACAPDHPSKQEFYTTAAVKAQLHLPTFKNELLTWKLVSSIQPPIINYNYLVSNWMRWLSKEN</sequence>
<dbReference type="Gene3D" id="3.40.50.720">
    <property type="entry name" value="NAD(P)-binding Rossmann-like Domain"/>
    <property type="match status" value="1"/>
</dbReference>
<gene>
    <name evidence="2" type="ORF">FBD94_17280</name>
</gene>
<dbReference type="InterPro" id="IPR016040">
    <property type="entry name" value="NAD(P)-bd_dom"/>
</dbReference>
<dbReference type="InterPro" id="IPR036291">
    <property type="entry name" value="NAD(P)-bd_dom_sf"/>
</dbReference>
<name>A0A4U1G778_9SPHI</name>
<protein>
    <submittedName>
        <fullName evidence="2">SDR family NAD(P)-dependent oxidoreductase</fullName>
    </submittedName>
</protein>
<dbReference type="PANTHER" id="PTHR48079:SF6">
    <property type="entry name" value="NAD(P)-BINDING DOMAIN-CONTAINING PROTEIN-RELATED"/>
    <property type="match status" value="1"/>
</dbReference>